<dbReference type="KEGG" id="ovi:T265_09644"/>
<dbReference type="RefSeq" id="XP_009174038.1">
    <property type="nucleotide sequence ID" value="XM_009175774.1"/>
</dbReference>
<reference evidence="1 2" key="1">
    <citation type="submission" date="2013-11" db="EMBL/GenBank/DDBJ databases">
        <title>Opisthorchis viverrini - life in the bile duct.</title>
        <authorList>
            <person name="Young N.D."/>
            <person name="Nagarajan N."/>
            <person name="Lin S.J."/>
            <person name="Korhonen P.K."/>
            <person name="Jex A.R."/>
            <person name="Hall R.S."/>
            <person name="Safavi-Hemami H."/>
            <person name="Kaewkong W."/>
            <person name="Bertrand D."/>
            <person name="Gao S."/>
            <person name="Seet Q."/>
            <person name="Wongkham S."/>
            <person name="Teh B.T."/>
            <person name="Wongkham C."/>
            <person name="Intapan P.M."/>
            <person name="Maleewong W."/>
            <person name="Yang X."/>
            <person name="Hu M."/>
            <person name="Wang Z."/>
            <person name="Hofmann A."/>
            <person name="Sternberg P.W."/>
            <person name="Tan P."/>
            <person name="Wang J."/>
            <person name="Gasser R.B."/>
        </authorList>
    </citation>
    <scope>NUCLEOTIDE SEQUENCE [LARGE SCALE GENOMIC DNA]</scope>
</reference>
<sequence length="126" mass="13915">MQNTRVPLSADELNGLFQFPLDEELGDGDGNERIAQYQHVINAQFVDADVLALMHPSHCLQCIAPFPIPPLNSSHTVLYLCTNLSAPASNAQLPTPPPRIINERNCGSLNHCTTTTWLLQLTMMMC</sequence>
<dbReference type="Proteomes" id="UP000054324">
    <property type="component" value="Unassembled WGS sequence"/>
</dbReference>
<dbReference type="EMBL" id="KL596911">
    <property type="protein sequence ID" value="KER22223.1"/>
    <property type="molecule type" value="Genomic_DNA"/>
</dbReference>
<keyword evidence="2" id="KW-1185">Reference proteome</keyword>
<gene>
    <name evidence="1" type="ORF">T265_09644</name>
</gene>
<organism evidence="1 2">
    <name type="scientific">Opisthorchis viverrini</name>
    <name type="common">Southeast Asian liver fluke</name>
    <dbReference type="NCBI Taxonomy" id="6198"/>
    <lineage>
        <taxon>Eukaryota</taxon>
        <taxon>Metazoa</taxon>
        <taxon>Spiralia</taxon>
        <taxon>Lophotrochozoa</taxon>
        <taxon>Platyhelminthes</taxon>
        <taxon>Trematoda</taxon>
        <taxon>Digenea</taxon>
        <taxon>Opisthorchiida</taxon>
        <taxon>Opisthorchiata</taxon>
        <taxon>Opisthorchiidae</taxon>
        <taxon>Opisthorchis</taxon>
    </lineage>
</organism>
<accession>A0A074Z580</accession>
<evidence type="ECO:0000313" key="2">
    <source>
        <dbReference type="Proteomes" id="UP000054324"/>
    </source>
</evidence>
<dbReference type="CTD" id="20323812"/>
<protein>
    <submittedName>
        <fullName evidence="1">Uncharacterized protein</fullName>
    </submittedName>
</protein>
<dbReference type="GeneID" id="20323812"/>
<evidence type="ECO:0000313" key="1">
    <source>
        <dbReference type="EMBL" id="KER22223.1"/>
    </source>
</evidence>
<dbReference type="OrthoDB" id="2120021at2759"/>
<proteinExistence type="predicted"/>
<name>A0A074Z580_OPIVI</name>
<dbReference type="AlphaFoldDB" id="A0A074Z580"/>